<protein>
    <recommendedName>
        <fullName evidence="4">RING-type E3 ubiquitin transferase</fullName>
        <ecNumber evidence="4">2.3.2.27</ecNumber>
    </recommendedName>
</protein>
<feature type="region of interest" description="Disordered" evidence="16">
    <location>
        <begin position="92"/>
        <end position="112"/>
    </location>
</feature>
<dbReference type="PANTHER" id="PTHR14134:SF2">
    <property type="entry name" value="E3 UBIQUITIN-PROTEIN LIGASE RAD18"/>
    <property type="match status" value="1"/>
</dbReference>
<evidence type="ECO:0000256" key="14">
    <source>
        <dbReference type="PROSITE-ProRule" id="PRU01256"/>
    </source>
</evidence>
<evidence type="ECO:0000256" key="13">
    <source>
        <dbReference type="ARBA" id="ARBA00023242"/>
    </source>
</evidence>
<evidence type="ECO:0000256" key="16">
    <source>
        <dbReference type="SAM" id="MobiDB-lite"/>
    </source>
</evidence>
<dbReference type="PANTHER" id="PTHR14134">
    <property type="entry name" value="E3 UBIQUITIN-PROTEIN LIGASE RAD18"/>
    <property type="match status" value="1"/>
</dbReference>
<evidence type="ECO:0000256" key="9">
    <source>
        <dbReference type="ARBA" id="ARBA00022786"/>
    </source>
</evidence>
<keyword evidence="12 14" id="KW-0234">DNA repair</keyword>
<feature type="compositionally biased region" description="Polar residues" evidence="16">
    <location>
        <begin position="163"/>
        <end position="183"/>
    </location>
</feature>
<sequence length="514" mass="57614">MEDLFDSDDIPVAWPKELPQLKNIDDLCSLCIRNNISLKNSCPICFVDISDGMLRPNRCLEEIIKCFQPVKNYVLKTVEDSSNQLIQGDLSTETSRDSLPSYSSQSTVNTQAQSEILPETNIHEENPSTSSFPAPDNQSLFNYIASFLEPPSMPPVDTPVPSCSQPVRASRPSAHQQPQRKSSAYTIKEVPCPVCNTLMREAIINMHLDSCLKLDKPAKRKPMPKLIYHLMKDQELRKRLRELGLSSTGDKNTLINRLKKFTILFNSECDAVDPRPVEELREIFEREEAENRRLANELRYAPAKVKTNDIEKIDEENLQYLRKNKQSYDRLINEIRQRPPLPSPPTTLPLPEEPAAVIIKNEPQKVENDSEDEVTEIYVPPKVYEMICLSDSESDEPPSSRPVSAAGDISRPSSSNDSIPDPMESSCSKDSDSLSDGAQTITLSSSESSGRSSSSPTCYSPAGESSEELLFDQESSNSLSNYLPSSVQLKVSKKRAKSPSLNMSDRKLSLRRKL</sequence>
<evidence type="ECO:0000256" key="15">
    <source>
        <dbReference type="SAM" id="Coils"/>
    </source>
</evidence>
<dbReference type="Gene3D" id="3.30.40.10">
    <property type="entry name" value="Zinc/RING finger domain, C3HC4 (zinc finger)"/>
    <property type="match status" value="1"/>
</dbReference>
<evidence type="ECO:0000259" key="17">
    <source>
        <dbReference type="PROSITE" id="PS50800"/>
    </source>
</evidence>
<dbReference type="InterPro" id="IPR003034">
    <property type="entry name" value="SAP_dom"/>
</dbReference>
<keyword evidence="11" id="KW-0238">DNA-binding</keyword>
<evidence type="ECO:0000256" key="12">
    <source>
        <dbReference type="ARBA" id="ARBA00023204"/>
    </source>
</evidence>
<comment type="caution">
    <text evidence="19">The sequence shown here is derived from an EMBL/GenBank/DDBJ whole genome shotgun (WGS) entry which is preliminary data.</text>
</comment>
<feature type="domain" description="SAP" evidence="17">
    <location>
        <begin position="228"/>
        <end position="262"/>
    </location>
</feature>
<evidence type="ECO:0000256" key="2">
    <source>
        <dbReference type="ARBA" id="ARBA00004123"/>
    </source>
</evidence>
<feature type="coiled-coil region" evidence="15">
    <location>
        <begin position="277"/>
        <end position="338"/>
    </location>
</feature>
<reference evidence="19" key="1">
    <citation type="submission" date="2021-11" db="EMBL/GenBank/DDBJ databases">
        <authorList>
            <person name="Schell T."/>
        </authorList>
    </citation>
    <scope>NUCLEOTIDE SEQUENCE</scope>
    <source>
        <strain evidence="19">M5</strain>
    </source>
</reference>
<feature type="domain" description="UBZ4-type" evidence="18">
    <location>
        <begin position="189"/>
        <end position="216"/>
    </location>
</feature>
<dbReference type="InterPro" id="IPR039577">
    <property type="entry name" value="Rad18"/>
</dbReference>
<dbReference type="Gene3D" id="1.10.720.30">
    <property type="entry name" value="SAP domain"/>
    <property type="match status" value="1"/>
</dbReference>
<keyword evidence="5" id="KW-0808">Transferase</keyword>
<evidence type="ECO:0000256" key="6">
    <source>
        <dbReference type="ARBA" id="ARBA00022723"/>
    </source>
</evidence>
<gene>
    <name evidence="19" type="ORF">DGAL_LOCUS10659</name>
</gene>
<dbReference type="GO" id="GO:0005634">
    <property type="term" value="C:nucleus"/>
    <property type="evidence" value="ECO:0007669"/>
    <property type="project" value="UniProtKB-SubCell"/>
</dbReference>
<dbReference type="GO" id="GO:0061630">
    <property type="term" value="F:ubiquitin protein ligase activity"/>
    <property type="evidence" value="ECO:0007669"/>
    <property type="project" value="UniProtKB-EC"/>
</dbReference>
<feature type="region of interest" description="Disordered" evidence="16">
    <location>
        <begin position="490"/>
        <end position="514"/>
    </location>
</feature>
<organism evidence="19 20">
    <name type="scientific">Daphnia galeata</name>
    <dbReference type="NCBI Taxonomy" id="27404"/>
    <lineage>
        <taxon>Eukaryota</taxon>
        <taxon>Metazoa</taxon>
        <taxon>Ecdysozoa</taxon>
        <taxon>Arthropoda</taxon>
        <taxon>Crustacea</taxon>
        <taxon>Branchiopoda</taxon>
        <taxon>Diplostraca</taxon>
        <taxon>Cladocera</taxon>
        <taxon>Anomopoda</taxon>
        <taxon>Daphniidae</taxon>
        <taxon>Daphnia</taxon>
    </lineage>
</organism>
<dbReference type="InterPro" id="IPR013083">
    <property type="entry name" value="Znf_RING/FYVE/PHD"/>
</dbReference>
<accession>A0A8J2S178</accession>
<keyword evidence="9" id="KW-0833">Ubl conjugation pathway</keyword>
<proteinExistence type="predicted"/>
<keyword evidence="6" id="KW-0479">Metal-binding</keyword>
<dbReference type="InterPro" id="IPR036361">
    <property type="entry name" value="SAP_dom_sf"/>
</dbReference>
<dbReference type="InterPro" id="IPR006642">
    <property type="entry name" value="Rad18_UBZ4"/>
</dbReference>
<keyword evidence="10" id="KW-0862">Zinc</keyword>
<evidence type="ECO:0000313" key="19">
    <source>
        <dbReference type="EMBL" id="CAH0107367.1"/>
    </source>
</evidence>
<comment type="subcellular location">
    <subcellularLocation>
        <location evidence="2">Nucleus</location>
    </subcellularLocation>
</comment>
<feature type="region of interest" description="Disordered" evidence="16">
    <location>
        <begin position="154"/>
        <end position="183"/>
    </location>
</feature>
<dbReference type="EMBL" id="CAKKLH010000268">
    <property type="protein sequence ID" value="CAH0107367.1"/>
    <property type="molecule type" value="Genomic_DNA"/>
</dbReference>
<dbReference type="Proteomes" id="UP000789390">
    <property type="component" value="Unassembled WGS sequence"/>
</dbReference>
<keyword evidence="7 14" id="KW-0227">DNA damage</keyword>
<comment type="catalytic activity">
    <reaction evidence="1">
        <text>S-ubiquitinyl-[E2 ubiquitin-conjugating enzyme]-L-cysteine + [acceptor protein]-L-lysine = [E2 ubiquitin-conjugating enzyme]-L-cysteine + N(6)-ubiquitinyl-[acceptor protein]-L-lysine.</text>
        <dbReference type="EC" id="2.3.2.27"/>
    </reaction>
</comment>
<dbReference type="PROSITE" id="PS51908">
    <property type="entry name" value="ZF_UBZ4"/>
    <property type="match status" value="1"/>
</dbReference>
<evidence type="ECO:0000256" key="11">
    <source>
        <dbReference type="ARBA" id="ARBA00023125"/>
    </source>
</evidence>
<dbReference type="GO" id="GO:0006281">
    <property type="term" value="P:DNA repair"/>
    <property type="evidence" value="ECO:0007669"/>
    <property type="project" value="UniProtKB-KW"/>
</dbReference>
<dbReference type="Gene3D" id="3.30.160.60">
    <property type="entry name" value="Classic Zinc Finger"/>
    <property type="match status" value="1"/>
</dbReference>
<evidence type="ECO:0000256" key="3">
    <source>
        <dbReference type="ARBA" id="ARBA00004906"/>
    </source>
</evidence>
<evidence type="ECO:0000256" key="10">
    <source>
        <dbReference type="ARBA" id="ARBA00022833"/>
    </source>
</evidence>
<dbReference type="UniPathway" id="UPA00143"/>
<comment type="pathway">
    <text evidence="3">Protein modification; protein ubiquitination.</text>
</comment>
<dbReference type="GO" id="GO:0006301">
    <property type="term" value="P:DNA damage tolerance"/>
    <property type="evidence" value="ECO:0007669"/>
    <property type="project" value="InterPro"/>
</dbReference>
<dbReference type="OrthoDB" id="6499288at2759"/>
<dbReference type="GO" id="GO:0097505">
    <property type="term" value="C:Rad6-Rad18 complex"/>
    <property type="evidence" value="ECO:0007669"/>
    <property type="project" value="TreeGrafter"/>
</dbReference>
<keyword evidence="15" id="KW-0175">Coiled coil</keyword>
<evidence type="ECO:0000256" key="8">
    <source>
        <dbReference type="ARBA" id="ARBA00022771"/>
    </source>
</evidence>
<dbReference type="EC" id="2.3.2.27" evidence="4"/>
<dbReference type="AlphaFoldDB" id="A0A8J2S178"/>
<dbReference type="Pfam" id="PF02037">
    <property type="entry name" value="SAP"/>
    <property type="match status" value="1"/>
</dbReference>
<dbReference type="SMART" id="SM00734">
    <property type="entry name" value="ZnF_Rad18"/>
    <property type="match status" value="1"/>
</dbReference>
<dbReference type="FunFam" id="3.30.160.60:FF:000331">
    <property type="entry name" value="E3 ubiquitin-protein ligase RAD18"/>
    <property type="match status" value="1"/>
</dbReference>
<keyword evidence="8 14" id="KW-0863">Zinc-finger</keyword>
<evidence type="ECO:0000256" key="4">
    <source>
        <dbReference type="ARBA" id="ARBA00012483"/>
    </source>
</evidence>
<feature type="region of interest" description="Disordered" evidence="16">
    <location>
        <begin position="391"/>
        <end position="477"/>
    </location>
</feature>
<dbReference type="GO" id="GO:0003697">
    <property type="term" value="F:single-stranded DNA binding"/>
    <property type="evidence" value="ECO:0007669"/>
    <property type="project" value="InterPro"/>
</dbReference>
<evidence type="ECO:0000256" key="1">
    <source>
        <dbReference type="ARBA" id="ARBA00000900"/>
    </source>
</evidence>
<dbReference type="GO" id="GO:0006513">
    <property type="term" value="P:protein monoubiquitination"/>
    <property type="evidence" value="ECO:0007669"/>
    <property type="project" value="InterPro"/>
</dbReference>
<evidence type="ECO:0000256" key="5">
    <source>
        <dbReference type="ARBA" id="ARBA00022679"/>
    </source>
</evidence>
<evidence type="ECO:0000259" key="18">
    <source>
        <dbReference type="PROSITE" id="PS51908"/>
    </source>
</evidence>
<keyword evidence="20" id="KW-1185">Reference proteome</keyword>
<feature type="compositionally biased region" description="Low complexity" evidence="16">
    <location>
        <begin position="444"/>
        <end position="455"/>
    </location>
</feature>
<evidence type="ECO:0000313" key="20">
    <source>
        <dbReference type="Proteomes" id="UP000789390"/>
    </source>
</evidence>
<dbReference type="SMART" id="SM00513">
    <property type="entry name" value="SAP"/>
    <property type="match status" value="1"/>
</dbReference>
<keyword evidence="13" id="KW-0539">Nucleus</keyword>
<dbReference type="PROSITE" id="PS50800">
    <property type="entry name" value="SAP"/>
    <property type="match status" value="1"/>
</dbReference>
<name>A0A8J2S178_9CRUS</name>
<evidence type="ECO:0000256" key="7">
    <source>
        <dbReference type="ARBA" id="ARBA00022763"/>
    </source>
</evidence>
<dbReference type="GO" id="GO:0008270">
    <property type="term" value="F:zinc ion binding"/>
    <property type="evidence" value="ECO:0007669"/>
    <property type="project" value="UniProtKB-KW"/>
</dbReference>